<evidence type="ECO:0000256" key="2">
    <source>
        <dbReference type="ARBA" id="ARBA00022980"/>
    </source>
</evidence>
<keyword evidence="5" id="KW-1185">Reference proteome</keyword>
<dbReference type="SUPFAM" id="SSF52042">
    <property type="entry name" value="Ribosomal protein L32e"/>
    <property type="match status" value="1"/>
</dbReference>
<dbReference type="CDD" id="cd00513">
    <property type="entry name" value="Ribosomal_L32_L32e"/>
    <property type="match status" value="1"/>
</dbReference>
<dbReference type="Pfam" id="PF01655">
    <property type="entry name" value="Ribosomal_L32e"/>
    <property type="match status" value="1"/>
</dbReference>
<dbReference type="PANTHER" id="PTHR23413:SF1">
    <property type="entry name" value="RIBOSOMAL PROTEIN L32"/>
    <property type="match status" value="1"/>
</dbReference>
<dbReference type="STRING" id="1569628.A0A316UYE5"/>
<dbReference type="RefSeq" id="XP_025362777.1">
    <property type="nucleotide sequence ID" value="XM_025508641.1"/>
</dbReference>
<dbReference type="OrthoDB" id="268693at2759"/>
<evidence type="ECO:0000256" key="3">
    <source>
        <dbReference type="ARBA" id="ARBA00023274"/>
    </source>
</evidence>
<dbReference type="InterPro" id="IPR001515">
    <property type="entry name" value="Ribosomal_eL32"/>
</dbReference>
<dbReference type="EMBL" id="KZ819666">
    <property type="protein sequence ID" value="PWN28165.1"/>
    <property type="molecule type" value="Genomic_DNA"/>
</dbReference>
<dbReference type="GO" id="GO:0006412">
    <property type="term" value="P:translation"/>
    <property type="evidence" value="ECO:0007669"/>
    <property type="project" value="InterPro"/>
</dbReference>
<dbReference type="InterPro" id="IPR018263">
    <property type="entry name" value="Ribosomal_eL32_CS"/>
</dbReference>
<reference evidence="4 5" key="1">
    <citation type="journal article" date="2018" name="Mol. Biol. Evol.">
        <title>Broad Genomic Sampling Reveals a Smut Pathogenic Ancestry of the Fungal Clade Ustilaginomycotina.</title>
        <authorList>
            <person name="Kijpornyongpan T."/>
            <person name="Mondo S.J."/>
            <person name="Barry K."/>
            <person name="Sandor L."/>
            <person name="Lee J."/>
            <person name="Lipzen A."/>
            <person name="Pangilinan J."/>
            <person name="LaButti K."/>
            <person name="Hainaut M."/>
            <person name="Henrissat B."/>
            <person name="Grigoriev I.V."/>
            <person name="Spatafora J.W."/>
            <person name="Aime M.C."/>
        </authorList>
    </citation>
    <scope>NUCLEOTIDE SEQUENCE [LARGE SCALE GENOMIC DNA]</scope>
    <source>
        <strain evidence="4 5">MCA 5214</strain>
    </source>
</reference>
<accession>A0A316UYE5</accession>
<dbReference type="AlphaFoldDB" id="A0A316UYE5"/>
<keyword evidence="2 4" id="KW-0689">Ribosomal protein</keyword>
<evidence type="ECO:0000313" key="5">
    <source>
        <dbReference type="Proteomes" id="UP000245884"/>
    </source>
</evidence>
<dbReference type="GO" id="GO:0022625">
    <property type="term" value="C:cytosolic large ribosomal subunit"/>
    <property type="evidence" value="ECO:0007669"/>
    <property type="project" value="TreeGrafter"/>
</dbReference>
<evidence type="ECO:0000256" key="1">
    <source>
        <dbReference type="ARBA" id="ARBA00008431"/>
    </source>
</evidence>
<protein>
    <submittedName>
        <fullName evidence="4">Putative 60S ribosomal protein L32</fullName>
    </submittedName>
</protein>
<organism evidence="4 5">
    <name type="scientific">Jaminaea rosea</name>
    <dbReference type="NCBI Taxonomy" id="1569628"/>
    <lineage>
        <taxon>Eukaryota</taxon>
        <taxon>Fungi</taxon>
        <taxon>Dikarya</taxon>
        <taxon>Basidiomycota</taxon>
        <taxon>Ustilaginomycotina</taxon>
        <taxon>Exobasidiomycetes</taxon>
        <taxon>Microstromatales</taxon>
        <taxon>Microstromatales incertae sedis</taxon>
        <taxon>Jaminaea</taxon>
    </lineage>
</organism>
<dbReference type="GO" id="GO:0003735">
    <property type="term" value="F:structural constituent of ribosome"/>
    <property type="evidence" value="ECO:0007669"/>
    <property type="project" value="InterPro"/>
</dbReference>
<dbReference type="PROSITE" id="PS00580">
    <property type="entry name" value="RIBOSOMAL_L32E"/>
    <property type="match status" value="1"/>
</dbReference>
<dbReference type="InterPro" id="IPR036351">
    <property type="entry name" value="Ribosomal_eL32_sf"/>
</dbReference>
<dbReference type="SMART" id="SM01393">
    <property type="entry name" value="Ribosomal_L32e"/>
    <property type="match status" value="1"/>
</dbReference>
<dbReference type="GeneID" id="37030464"/>
<dbReference type="Proteomes" id="UP000245884">
    <property type="component" value="Unassembled WGS sequence"/>
</dbReference>
<dbReference type="PANTHER" id="PTHR23413">
    <property type="entry name" value="60S RIBOSOMAL PROTEIN L32 AND DNA-DIRECTED RNA POLYMERASE II, SUBUNIT N"/>
    <property type="match status" value="1"/>
</dbReference>
<keyword evidence="3" id="KW-0687">Ribonucleoprotein</keyword>
<proteinExistence type="inferred from homology"/>
<evidence type="ECO:0000313" key="4">
    <source>
        <dbReference type="EMBL" id="PWN28165.1"/>
    </source>
</evidence>
<name>A0A316UYE5_9BASI</name>
<comment type="similarity">
    <text evidence="1">Belongs to the eukaryotic ribosomal protein eL32 family.</text>
</comment>
<sequence>MVTIVKKRTQKFKRHHSDRYKRVGESWRKPRGIDSAVRRRFRSRTPMCSIGYGSNKKTRHMMPNGLRRFVVSNPRDVDMLLMHNNTFAAEIASNVSSKKRIAILEKAKVLGVKVTNAEARVRAVEA</sequence>
<gene>
    <name evidence="4" type="ORF">BDZ90DRAFT_264574</name>
</gene>